<evidence type="ECO:0000313" key="1">
    <source>
        <dbReference type="EMBL" id="MDC0749197.1"/>
    </source>
</evidence>
<comment type="caution">
    <text evidence="1">The sequence shown here is derived from an EMBL/GenBank/DDBJ whole genome shotgun (WGS) entry which is preliminary data.</text>
</comment>
<protein>
    <submittedName>
        <fullName evidence="1">Uncharacterized protein</fullName>
    </submittedName>
</protein>
<evidence type="ECO:0000313" key="2">
    <source>
        <dbReference type="Proteomes" id="UP001221411"/>
    </source>
</evidence>
<gene>
    <name evidence="1" type="ORF">POL67_48160</name>
</gene>
<keyword evidence="2" id="KW-1185">Reference proteome</keyword>
<name>A0ABT5F6V0_9BACT</name>
<reference evidence="1 2" key="1">
    <citation type="submission" date="2022-11" db="EMBL/GenBank/DDBJ databases">
        <title>Minimal conservation of predation-associated metabolite biosynthetic gene clusters underscores biosynthetic potential of Myxococcota including descriptions for ten novel species: Archangium lansinium sp. nov., Myxococcus landrumus sp. nov., Nannocystis bai.</title>
        <authorList>
            <person name="Ahearne A."/>
            <person name="Stevens C."/>
            <person name="Dowd S."/>
        </authorList>
    </citation>
    <scope>NUCLEOTIDE SEQUENCE [LARGE SCALE GENOMIC DNA]</scope>
    <source>
        <strain evidence="1 2">RJM3</strain>
    </source>
</reference>
<dbReference type="RefSeq" id="WP_271928758.1">
    <property type="nucleotide sequence ID" value="NZ_JAQNDO010000001.1"/>
</dbReference>
<sequence length="43" mass="4892">MSTHKNIFQLKEVSAKVNAAAETQKPLDWEDCKCKCKCKSFSD</sequence>
<organism evidence="1 2">
    <name type="scientific">Polyangium mundeleinium</name>
    <dbReference type="NCBI Taxonomy" id="2995306"/>
    <lineage>
        <taxon>Bacteria</taxon>
        <taxon>Pseudomonadati</taxon>
        <taxon>Myxococcota</taxon>
        <taxon>Polyangia</taxon>
        <taxon>Polyangiales</taxon>
        <taxon>Polyangiaceae</taxon>
        <taxon>Polyangium</taxon>
    </lineage>
</organism>
<dbReference type="EMBL" id="JAQNDO010000001">
    <property type="protein sequence ID" value="MDC0749197.1"/>
    <property type="molecule type" value="Genomic_DNA"/>
</dbReference>
<accession>A0ABT5F6V0</accession>
<proteinExistence type="predicted"/>
<dbReference type="Proteomes" id="UP001221411">
    <property type="component" value="Unassembled WGS sequence"/>
</dbReference>